<sequence>MPRLSLPARFAASLLMLAGFLTVVSPAEAAVPDRKGWALWNQTSGSVVPSGTWPVGSSVIPISPGRYQVKLVGQGAPQGVVHVTAINNTPHWCQAENWGQSGADEIINIRCYRAGGALDVSSFSVFFVRASGGPAPGPYGYVDSSATGALFSQYNSTGAGNTSTNLSVGQYEVKFPGLVAGGTLDGSLQATAVNPQQGARCKIRNWVSSGSGQDVNVLCFNAAGALLNTRFTLTYQYKVSLYGAAVPPKYYGYFLNQPPAGPPSTNLNSILGLGANTIISAGLGLSLVTFPRIAFTQNTVQVTAYGSNPNFCGLNTFWTNSTSGPDLIVRDVNCFTNAGAPVNTGFTVSANSIL</sequence>
<feature type="chain" id="PRO_5020800929" evidence="1">
    <location>
        <begin position="30"/>
        <end position="354"/>
    </location>
</feature>
<protein>
    <submittedName>
        <fullName evidence="2">Uncharacterized protein</fullName>
    </submittedName>
</protein>
<gene>
    <name evidence="2" type="ORF">E1261_41855</name>
</gene>
<dbReference type="Proteomes" id="UP000295075">
    <property type="component" value="Unassembled WGS sequence"/>
</dbReference>
<dbReference type="OrthoDB" id="3806195at2"/>
<evidence type="ECO:0000313" key="2">
    <source>
        <dbReference type="EMBL" id="TDC14657.1"/>
    </source>
</evidence>
<feature type="signal peptide" evidence="1">
    <location>
        <begin position="1"/>
        <end position="29"/>
    </location>
</feature>
<keyword evidence="1" id="KW-0732">Signal</keyword>
<dbReference type="AlphaFoldDB" id="A0A4R4P259"/>
<proteinExistence type="predicted"/>
<evidence type="ECO:0000256" key="1">
    <source>
        <dbReference type="SAM" id="SignalP"/>
    </source>
</evidence>
<dbReference type="RefSeq" id="WP_132415378.1">
    <property type="nucleotide sequence ID" value="NZ_SMKA01000376.1"/>
</dbReference>
<organism evidence="2 3">
    <name type="scientific">Kribbella albertanoniae</name>
    <dbReference type="NCBI Taxonomy" id="1266829"/>
    <lineage>
        <taxon>Bacteria</taxon>
        <taxon>Bacillati</taxon>
        <taxon>Actinomycetota</taxon>
        <taxon>Actinomycetes</taxon>
        <taxon>Propionibacteriales</taxon>
        <taxon>Kribbellaceae</taxon>
        <taxon>Kribbella</taxon>
    </lineage>
</organism>
<accession>A0A4R4P259</accession>
<dbReference type="EMBL" id="SMKA01000376">
    <property type="protein sequence ID" value="TDC14657.1"/>
    <property type="molecule type" value="Genomic_DNA"/>
</dbReference>
<comment type="caution">
    <text evidence="2">The sequence shown here is derived from an EMBL/GenBank/DDBJ whole genome shotgun (WGS) entry which is preliminary data.</text>
</comment>
<keyword evidence="3" id="KW-1185">Reference proteome</keyword>
<name>A0A4R4P259_9ACTN</name>
<reference evidence="2 3" key="1">
    <citation type="submission" date="2019-03" db="EMBL/GenBank/DDBJ databases">
        <title>Draft genome sequences of novel Actinobacteria.</title>
        <authorList>
            <person name="Sahin N."/>
            <person name="Ay H."/>
            <person name="Saygin H."/>
        </authorList>
    </citation>
    <scope>NUCLEOTIDE SEQUENCE [LARGE SCALE GENOMIC DNA]</scope>
    <source>
        <strain evidence="2 3">JCM 30547</strain>
    </source>
</reference>
<evidence type="ECO:0000313" key="3">
    <source>
        <dbReference type="Proteomes" id="UP000295075"/>
    </source>
</evidence>